<evidence type="ECO:0000256" key="5">
    <source>
        <dbReference type="ARBA" id="ARBA00022827"/>
    </source>
</evidence>
<dbReference type="Proteomes" id="UP000178315">
    <property type="component" value="Unassembled WGS sequence"/>
</dbReference>
<proteinExistence type="predicted"/>
<keyword evidence="2" id="KW-0285">Flavoprotein</keyword>
<accession>A0A1G2AAF2</accession>
<evidence type="ECO:0000259" key="9">
    <source>
        <dbReference type="PROSITE" id="PS51384"/>
    </source>
</evidence>
<dbReference type="PRINTS" id="PR00406">
    <property type="entry name" value="CYTB5RDTASE"/>
</dbReference>
<keyword evidence="6" id="KW-0560">Oxidoreductase</keyword>
<organism evidence="10 11">
    <name type="scientific">Candidatus Jacksonbacteria bacterium RIFCSPLOWO2_02_FULL_44_20</name>
    <dbReference type="NCBI Taxonomy" id="1798460"/>
    <lineage>
        <taxon>Bacteria</taxon>
        <taxon>Candidatus Jacksoniibacteriota</taxon>
    </lineage>
</organism>
<evidence type="ECO:0000313" key="11">
    <source>
        <dbReference type="Proteomes" id="UP000178315"/>
    </source>
</evidence>
<dbReference type="InterPro" id="IPR050415">
    <property type="entry name" value="MRET"/>
</dbReference>
<dbReference type="InterPro" id="IPR008333">
    <property type="entry name" value="Cbr1-like_FAD-bd_dom"/>
</dbReference>
<dbReference type="InterPro" id="IPR039261">
    <property type="entry name" value="FNR_nucleotide-bd"/>
</dbReference>
<dbReference type="InterPro" id="IPR001433">
    <property type="entry name" value="OxRdtase_FAD/NAD-bd"/>
</dbReference>
<evidence type="ECO:0000256" key="8">
    <source>
        <dbReference type="ARBA" id="ARBA00023014"/>
    </source>
</evidence>
<comment type="cofactor">
    <cofactor evidence="1">
        <name>FAD</name>
        <dbReference type="ChEBI" id="CHEBI:57692"/>
    </cofactor>
</comment>
<evidence type="ECO:0000256" key="2">
    <source>
        <dbReference type="ARBA" id="ARBA00022630"/>
    </source>
</evidence>
<keyword evidence="3" id="KW-0001">2Fe-2S</keyword>
<evidence type="ECO:0000313" key="10">
    <source>
        <dbReference type="EMBL" id="OGY73629.1"/>
    </source>
</evidence>
<dbReference type="InterPro" id="IPR001709">
    <property type="entry name" value="Flavoprot_Pyr_Nucl_cyt_Rdtase"/>
</dbReference>
<reference evidence="10 11" key="1">
    <citation type="journal article" date="2016" name="Nat. Commun.">
        <title>Thousands of microbial genomes shed light on interconnected biogeochemical processes in an aquifer system.</title>
        <authorList>
            <person name="Anantharaman K."/>
            <person name="Brown C.T."/>
            <person name="Hug L.A."/>
            <person name="Sharon I."/>
            <person name="Castelle C.J."/>
            <person name="Probst A.J."/>
            <person name="Thomas B.C."/>
            <person name="Singh A."/>
            <person name="Wilkins M.J."/>
            <person name="Karaoz U."/>
            <person name="Brodie E.L."/>
            <person name="Williams K.H."/>
            <person name="Hubbard S.S."/>
            <person name="Banfield J.F."/>
        </authorList>
    </citation>
    <scope>NUCLEOTIDE SEQUENCE [LARGE SCALE GENOMIC DNA]</scope>
</reference>
<dbReference type="InterPro" id="IPR017938">
    <property type="entry name" value="Riboflavin_synthase-like_b-brl"/>
</dbReference>
<dbReference type="EMBL" id="MHJU01000009">
    <property type="protein sequence ID" value="OGY73629.1"/>
    <property type="molecule type" value="Genomic_DNA"/>
</dbReference>
<evidence type="ECO:0000256" key="3">
    <source>
        <dbReference type="ARBA" id="ARBA00022714"/>
    </source>
</evidence>
<keyword evidence="5" id="KW-0274">FAD</keyword>
<dbReference type="PANTHER" id="PTHR47354:SF8">
    <property type="entry name" value="1,2-PHENYLACETYL-COA EPOXIDASE, SUBUNIT E"/>
    <property type="match status" value="1"/>
</dbReference>
<evidence type="ECO:0000256" key="1">
    <source>
        <dbReference type="ARBA" id="ARBA00001974"/>
    </source>
</evidence>
<dbReference type="GO" id="GO:0051537">
    <property type="term" value="F:2 iron, 2 sulfur cluster binding"/>
    <property type="evidence" value="ECO:0007669"/>
    <property type="project" value="UniProtKB-KW"/>
</dbReference>
<dbReference type="SUPFAM" id="SSF52343">
    <property type="entry name" value="Ferredoxin reductase-like, C-terminal NADP-linked domain"/>
    <property type="match status" value="1"/>
</dbReference>
<keyword evidence="7" id="KW-0408">Iron</keyword>
<dbReference type="Gene3D" id="2.40.30.10">
    <property type="entry name" value="Translation factors"/>
    <property type="match status" value="1"/>
</dbReference>
<evidence type="ECO:0000256" key="7">
    <source>
        <dbReference type="ARBA" id="ARBA00023004"/>
    </source>
</evidence>
<dbReference type="Pfam" id="PF00175">
    <property type="entry name" value="NAD_binding_1"/>
    <property type="match status" value="1"/>
</dbReference>
<dbReference type="SUPFAM" id="SSF63380">
    <property type="entry name" value="Riboflavin synthase domain-like"/>
    <property type="match status" value="1"/>
</dbReference>
<dbReference type="Gene3D" id="3.40.50.80">
    <property type="entry name" value="Nucleotide-binding domain of ferredoxin-NADP reductase (FNR) module"/>
    <property type="match status" value="1"/>
</dbReference>
<protein>
    <recommendedName>
        <fullName evidence="9">FAD-binding FR-type domain-containing protein</fullName>
    </recommendedName>
</protein>
<dbReference type="PIRSF" id="PIRSF006816">
    <property type="entry name" value="Cyc3_hyd_g"/>
    <property type="match status" value="1"/>
</dbReference>
<comment type="caution">
    <text evidence="10">The sequence shown here is derived from an EMBL/GenBank/DDBJ whole genome shotgun (WGS) entry which is preliminary data.</text>
</comment>
<dbReference type="PROSITE" id="PS51384">
    <property type="entry name" value="FAD_FR"/>
    <property type="match status" value="1"/>
</dbReference>
<dbReference type="AlphaFoldDB" id="A0A1G2AAF2"/>
<name>A0A1G2AAF2_9BACT</name>
<dbReference type="Pfam" id="PF00970">
    <property type="entry name" value="FAD_binding_6"/>
    <property type="match status" value="1"/>
</dbReference>
<dbReference type="GO" id="GO:0050660">
    <property type="term" value="F:flavin adenine dinucleotide binding"/>
    <property type="evidence" value="ECO:0007669"/>
    <property type="project" value="InterPro"/>
</dbReference>
<dbReference type="CDD" id="cd00322">
    <property type="entry name" value="FNR_like"/>
    <property type="match status" value="1"/>
</dbReference>
<dbReference type="PANTHER" id="PTHR47354">
    <property type="entry name" value="NADH OXIDOREDUCTASE HCR"/>
    <property type="match status" value="1"/>
</dbReference>
<keyword evidence="4" id="KW-0479">Metal-binding</keyword>
<dbReference type="InterPro" id="IPR017927">
    <property type="entry name" value="FAD-bd_FR_type"/>
</dbReference>
<feature type="domain" description="FAD-binding FR-type" evidence="9">
    <location>
        <begin position="4"/>
        <end position="106"/>
    </location>
</feature>
<dbReference type="GO" id="GO:0016491">
    <property type="term" value="F:oxidoreductase activity"/>
    <property type="evidence" value="ECO:0007669"/>
    <property type="project" value="UniProtKB-KW"/>
</dbReference>
<dbReference type="GO" id="GO:0046872">
    <property type="term" value="F:metal ion binding"/>
    <property type="evidence" value="ECO:0007669"/>
    <property type="project" value="UniProtKB-KW"/>
</dbReference>
<evidence type="ECO:0000256" key="6">
    <source>
        <dbReference type="ARBA" id="ARBA00023002"/>
    </source>
</evidence>
<evidence type="ECO:0000256" key="4">
    <source>
        <dbReference type="ARBA" id="ARBA00022723"/>
    </source>
</evidence>
<keyword evidence="8" id="KW-0411">Iron-sulfur</keyword>
<dbReference type="InterPro" id="IPR012165">
    <property type="entry name" value="Cyt_c3_hydrogenase_gsu"/>
</dbReference>
<dbReference type="PRINTS" id="PR00371">
    <property type="entry name" value="FPNCR"/>
</dbReference>
<dbReference type="GO" id="GO:0006221">
    <property type="term" value="P:pyrimidine nucleotide biosynthetic process"/>
    <property type="evidence" value="ECO:0007669"/>
    <property type="project" value="InterPro"/>
</dbReference>
<gene>
    <name evidence="10" type="ORF">A3H61_00360</name>
</gene>
<sequence>MSVTPIYPYKIQKITQETHTTIIWEVVPENGDIPHYEPGQFAMIHLYNPDGTVQQKKAYSMSSSPKGKKFLEFGIKIHGDFTQKMATLQKNDLIGVQSPFGNFIYKPKIHNNLVIFAGGIGITPFVSMMRFATYDAPENRILMFYCNQTEQDIAYKKTLDDLCQKNSNIKIVYSVDRSLAERTMYETGFLSAERVIKYVTDFTGKYFFLCGPIPFMKSVREILRIKNVPDERIKQEVF</sequence>